<dbReference type="EMBL" id="JABFUD020000003">
    <property type="protein sequence ID" value="KAI5082369.1"/>
    <property type="molecule type" value="Genomic_DNA"/>
</dbReference>
<dbReference type="PANTHER" id="PTHR12899:SF3">
    <property type="entry name" value="LARGE RIBOSOMAL SUBUNIT PROTEIN UL18M"/>
    <property type="match status" value="1"/>
</dbReference>
<evidence type="ECO:0000256" key="2">
    <source>
        <dbReference type="ARBA" id="ARBA00022730"/>
    </source>
</evidence>
<keyword evidence="5" id="KW-0687">Ribonucleoprotein</keyword>
<evidence type="ECO:0000313" key="8">
    <source>
        <dbReference type="EMBL" id="KAI5082369.1"/>
    </source>
</evidence>
<keyword evidence="2" id="KW-0699">rRNA-binding</keyword>
<evidence type="ECO:0000256" key="1">
    <source>
        <dbReference type="ARBA" id="ARBA00007116"/>
    </source>
</evidence>
<evidence type="ECO:0000256" key="5">
    <source>
        <dbReference type="ARBA" id="ARBA00023274"/>
    </source>
</evidence>
<comment type="similarity">
    <text evidence="1">Belongs to the universal ribosomal protein uL18 family.</text>
</comment>
<name>A0A9D4VA98_ADICA</name>
<dbReference type="PANTHER" id="PTHR12899">
    <property type="entry name" value="39S RIBOSOMAL PROTEIN L18, MITOCHONDRIAL"/>
    <property type="match status" value="1"/>
</dbReference>
<dbReference type="InterPro" id="IPR005484">
    <property type="entry name" value="Ribosomal_uL18_bac/plant/anim"/>
</dbReference>
<reference evidence="8" key="1">
    <citation type="submission" date="2021-01" db="EMBL/GenBank/DDBJ databases">
        <title>Adiantum capillus-veneris genome.</title>
        <authorList>
            <person name="Fang Y."/>
            <person name="Liao Q."/>
        </authorList>
    </citation>
    <scope>NUCLEOTIDE SEQUENCE</scope>
    <source>
        <strain evidence="8">H3</strain>
        <tissue evidence="8">Leaf</tissue>
    </source>
</reference>
<evidence type="ECO:0000256" key="7">
    <source>
        <dbReference type="ARBA" id="ARBA00082729"/>
    </source>
</evidence>
<gene>
    <name evidence="8" type="ORF">GOP47_0002112</name>
</gene>
<proteinExistence type="inferred from homology"/>
<dbReference type="SUPFAM" id="SSF53137">
    <property type="entry name" value="Translational machinery components"/>
    <property type="match status" value="1"/>
</dbReference>
<dbReference type="GO" id="GO:0006412">
    <property type="term" value="P:translation"/>
    <property type="evidence" value="ECO:0007669"/>
    <property type="project" value="InterPro"/>
</dbReference>
<evidence type="ECO:0000256" key="4">
    <source>
        <dbReference type="ARBA" id="ARBA00022980"/>
    </source>
</evidence>
<keyword evidence="4" id="KW-0689">Ribosomal protein</keyword>
<comment type="caution">
    <text evidence="8">The sequence shown here is derived from an EMBL/GenBank/DDBJ whole genome shotgun (WGS) entry which is preliminary data.</text>
</comment>
<protein>
    <recommendedName>
        <fullName evidence="6">Large ribosomal subunit protein uL18c</fullName>
    </recommendedName>
    <alternativeName>
        <fullName evidence="7">CL18</fullName>
    </alternativeName>
</protein>
<dbReference type="CDD" id="cd00432">
    <property type="entry name" value="Ribosomal_L18_L5e"/>
    <property type="match status" value="1"/>
</dbReference>
<dbReference type="GO" id="GO:0005840">
    <property type="term" value="C:ribosome"/>
    <property type="evidence" value="ECO:0007669"/>
    <property type="project" value="UniProtKB-KW"/>
</dbReference>
<sequence>MATARNLSFASVLSDPALKASSPSLLPSSSLRAPSLLQRPTIEAKKLQTRRDTIELRHIRIRKKLSGTTERPRLAVFRSNQHMYAQVIDDTKGCTLVSASTIHKSLRDELNLTAGPTVDAAKKIGEEIAKSCLAKGISKVAFDRGGFVYHGRIKALADSAREHGLDF</sequence>
<dbReference type="GO" id="GO:0005737">
    <property type="term" value="C:cytoplasm"/>
    <property type="evidence" value="ECO:0007669"/>
    <property type="project" value="UniProtKB-ARBA"/>
</dbReference>
<evidence type="ECO:0000313" key="9">
    <source>
        <dbReference type="Proteomes" id="UP000886520"/>
    </source>
</evidence>
<dbReference type="Gene3D" id="3.30.420.100">
    <property type="match status" value="1"/>
</dbReference>
<dbReference type="HAMAP" id="MF_01337_B">
    <property type="entry name" value="Ribosomal_uL18_B"/>
    <property type="match status" value="1"/>
</dbReference>
<organism evidence="8 9">
    <name type="scientific">Adiantum capillus-veneris</name>
    <name type="common">Maidenhair fern</name>
    <dbReference type="NCBI Taxonomy" id="13818"/>
    <lineage>
        <taxon>Eukaryota</taxon>
        <taxon>Viridiplantae</taxon>
        <taxon>Streptophyta</taxon>
        <taxon>Embryophyta</taxon>
        <taxon>Tracheophyta</taxon>
        <taxon>Polypodiopsida</taxon>
        <taxon>Polypodiidae</taxon>
        <taxon>Polypodiales</taxon>
        <taxon>Pteridineae</taxon>
        <taxon>Pteridaceae</taxon>
        <taxon>Vittarioideae</taxon>
        <taxon>Adiantum</taxon>
    </lineage>
</organism>
<dbReference type="NCBIfam" id="TIGR00060">
    <property type="entry name" value="L18_bact"/>
    <property type="match status" value="1"/>
</dbReference>
<dbReference type="InterPro" id="IPR004389">
    <property type="entry name" value="Ribosomal_uL18_bac-type"/>
</dbReference>
<dbReference type="Proteomes" id="UP000886520">
    <property type="component" value="Chromosome 2"/>
</dbReference>
<dbReference type="GO" id="GO:0008097">
    <property type="term" value="F:5S rRNA binding"/>
    <property type="evidence" value="ECO:0007669"/>
    <property type="project" value="TreeGrafter"/>
</dbReference>
<dbReference type="GO" id="GO:0003735">
    <property type="term" value="F:structural constituent of ribosome"/>
    <property type="evidence" value="ECO:0007669"/>
    <property type="project" value="InterPro"/>
</dbReference>
<dbReference type="AlphaFoldDB" id="A0A9D4VA98"/>
<accession>A0A9D4VA98</accession>
<dbReference type="Pfam" id="PF00861">
    <property type="entry name" value="Ribosomal_L18p"/>
    <property type="match status" value="1"/>
</dbReference>
<keyword evidence="9" id="KW-1185">Reference proteome</keyword>
<evidence type="ECO:0000256" key="6">
    <source>
        <dbReference type="ARBA" id="ARBA00035303"/>
    </source>
</evidence>
<dbReference type="OrthoDB" id="1932324at2759"/>
<dbReference type="FunFam" id="3.30.420.100:FF:000001">
    <property type="entry name" value="50S ribosomal protein L18"/>
    <property type="match status" value="1"/>
</dbReference>
<dbReference type="InterPro" id="IPR057268">
    <property type="entry name" value="Ribosomal_L18"/>
</dbReference>
<dbReference type="GO" id="GO:1990904">
    <property type="term" value="C:ribonucleoprotein complex"/>
    <property type="evidence" value="ECO:0007669"/>
    <property type="project" value="UniProtKB-KW"/>
</dbReference>
<evidence type="ECO:0000256" key="3">
    <source>
        <dbReference type="ARBA" id="ARBA00022884"/>
    </source>
</evidence>
<keyword evidence="3" id="KW-0694">RNA-binding</keyword>